<comment type="caution">
    <text evidence="2">The sequence shown here is derived from an EMBL/GenBank/DDBJ whole genome shotgun (WGS) entry which is preliminary data.</text>
</comment>
<proteinExistence type="predicted"/>
<evidence type="ECO:0000313" key="3">
    <source>
        <dbReference type="Proteomes" id="UP001152795"/>
    </source>
</evidence>
<dbReference type="Proteomes" id="UP001152795">
    <property type="component" value="Unassembled WGS sequence"/>
</dbReference>
<feature type="compositionally biased region" description="Low complexity" evidence="1">
    <location>
        <begin position="1"/>
        <end position="15"/>
    </location>
</feature>
<organism evidence="2 3">
    <name type="scientific">Paramuricea clavata</name>
    <name type="common">Red gorgonian</name>
    <name type="synonym">Violescent sea-whip</name>
    <dbReference type="NCBI Taxonomy" id="317549"/>
    <lineage>
        <taxon>Eukaryota</taxon>
        <taxon>Metazoa</taxon>
        <taxon>Cnidaria</taxon>
        <taxon>Anthozoa</taxon>
        <taxon>Octocorallia</taxon>
        <taxon>Malacalcyonacea</taxon>
        <taxon>Plexauridae</taxon>
        <taxon>Paramuricea</taxon>
    </lineage>
</organism>
<gene>
    <name evidence="2" type="ORF">PACLA_8A020757</name>
</gene>
<accession>A0A7D9DRD7</accession>
<protein>
    <submittedName>
        <fullName evidence="2">Uncharacterized protein</fullName>
    </submittedName>
</protein>
<feature type="compositionally biased region" description="Acidic residues" evidence="1">
    <location>
        <begin position="16"/>
        <end position="32"/>
    </location>
</feature>
<sequence>MSTSESYIEESSSASEVEEISDYELEVEEFESLSDGASHGHVSSASEKNVASVSAPALYDDEPIADEEWVQNYIERKIKRFM</sequence>
<feature type="region of interest" description="Disordered" evidence="1">
    <location>
        <begin position="1"/>
        <end position="53"/>
    </location>
</feature>
<keyword evidence="3" id="KW-1185">Reference proteome</keyword>
<evidence type="ECO:0000256" key="1">
    <source>
        <dbReference type="SAM" id="MobiDB-lite"/>
    </source>
</evidence>
<evidence type="ECO:0000313" key="2">
    <source>
        <dbReference type="EMBL" id="CAB3991110.1"/>
    </source>
</evidence>
<feature type="compositionally biased region" description="Polar residues" evidence="1">
    <location>
        <begin position="41"/>
        <end position="52"/>
    </location>
</feature>
<dbReference type="AlphaFoldDB" id="A0A7D9DRD7"/>
<name>A0A7D9DRD7_PARCT</name>
<reference evidence="2" key="1">
    <citation type="submission" date="2020-04" db="EMBL/GenBank/DDBJ databases">
        <authorList>
            <person name="Alioto T."/>
            <person name="Alioto T."/>
            <person name="Gomez Garrido J."/>
        </authorList>
    </citation>
    <scope>NUCLEOTIDE SEQUENCE</scope>
    <source>
        <strain evidence="2">A484AB</strain>
    </source>
</reference>
<dbReference type="EMBL" id="CACRXK020001790">
    <property type="protein sequence ID" value="CAB3991110.1"/>
    <property type="molecule type" value="Genomic_DNA"/>
</dbReference>